<reference evidence="1 2" key="1">
    <citation type="submission" date="2013-09" db="EMBL/GenBank/DDBJ databases">
        <title>Corchorus capsularis genome sequencing.</title>
        <authorList>
            <person name="Alam M."/>
            <person name="Haque M.S."/>
            <person name="Islam M.S."/>
            <person name="Emdad E.M."/>
            <person name="Islam M.M."/>
            <person name="Ahmed B."/>
            <person name="Halim A."/>
            <person name="Hossen Q.M.M."/>
            <person name="Hossain M.Z."/>
            <person name="Ahmed R."/>
            <person name="Khan M.M."/>
            <person name="Islam R."/>
            <person name="Rashid M.M."/>
            <person name="Khan S.A."/>
            <person name="Rahman M.S."/>
            <person name="Alam M."/>
        </authorList>
    </citation>
    <scope>NUCLEOTIDE SEQUENCE [LARGE SCALE GENOMIC DNA]</scope>
    <source>
        <strain evidence="2">cv. CVL-1</strain>
        <tissue evidence="1">Whole seedling</tissue>
    </source>
</reference>
<organism evidence="1 2">
    <name type="scientific">Corchorus capsularis</name>
    <name type="common">Jute</name>
    <dbReference type="NCBI Taxonomy" id="210143"/>
    <lineage>
        <taxon>Eukaryota</taxon>
        <taxon>Viridiplantae</taxon>
        <taxon>Streptophyta</taxon>
        <taxon>Embryophyta</taxon>
        <taxon>Tracheophyta</taxon>
        <taxon>Spermatophyta</taxon>
        <taxon>Magnoliopsida</taxon>
        <taxon>eudicotyledons</taxon>
        <taxon>Gunneridae</taxon>
        <taxon>Pentapetalae</taxon>
        <taxon>rosids</taxon>
        <taxon>malvids</taxon>
        <taxon>Malvales</taxon>
        <taxon>Malvaceae</taxon>
        <taxon>Grewioideae</taxon>
        <taxon>Apeibeae</taxon>
        <taxon>Corchorus</taxon>
    </lineage>
</organism>
<dbReference type="EMBL" id="AWWV01013226">
    <property type="protein sequence ID" value="OMO62558.1"/>
    <property type="molecule type" value="Genomic_DNA"/>
</dbReference>
<gene>
    <name evidence="1" type="ORF">CCACVL1_22750</name>
</gene>
<accession>A0A1R3GWQ7</accession>
<proteinExistence type="predicted"/>
<sequence length="45" mass="4909">MSDASDDKIARSIAALEKYGICNDLLKEAAAETKDKQAEYDQCVS</sequence>
<comment type="caution">
    <text evidence="1">The sequence shown here is derived from an EMBL/GenBank/DDBJ whole genome shotgun (WGS) entry which is preliminary data.</text>
</comment>
<protein>
    <submittedName>
        <fullName evidence="1">Uncharacterized protein</fullName>
    </submittedName>
</protein>
<dbReference type="AlphaFoldDB" id="A0A1R3GWQ7"/>
<dbReference type="Proteomes" id="UP000188268">
    <property type="component" value="Unassembled WGS sequence"/>
</dbReference>
<keyword evidence="2" id="KW-1185">Reference proteome</keyword>
<evidence type="ECO:0000313" key="1">
    <source>
        <dbReference type="EMBL" id="OMO62558.1"/>
    </source>
</evidence>
<name>A0A1R3GWQ7_COCAP</name>
<dbReference type="Gramene" id="OMO62558">
    <property type="protein sequence ID" value="OMO62558"/>
    <property type="gene ID" value="CCACVL1_22750"/>
</dbReference>
<evidence type="ECO:0000313" key="2">
    <source>
        <dbReference type="Proteomes" id="UP000188268"/>
    </source>
</evidence>